<dbReference type="AlphaFoldDB" id="A0A482WLZ9"/>
<name>A0A482WLZ9_LAOST</name>
<feature type="binding site" evidence="8">
    <location>
        <position position="553"/>
    </location>
    <ligand>
        <name>FAD</name>
        <dbReference type="ChEBI" id="CHEBI:57692"/>
    </ligand>
</feature>
<evidence type="ECO:0000259" key="10">
    <source>
        <dbReference type="PROSITE" id="PS51384"/>
    </source>
</evidence>
<dbReference type="InterPro" id="IPR019180">
    <property type="entry name" value="Oxidoreductase-like_N"/>
</dbReference>
<feature type="binding site" evidence="8">
    <location>
        <position position="524"/>
    </location>
    <ligand>
        <name>FAD</name>
        <dbReference type="ChEBI" id="CHEBI:57692"/>
    </ligand>
</feature>
<accession>A0A482WLZ9</accession>
<dbReference type="InterPro" id="IPR039261">
    <property type="entry name" value="FNR_nucleotide-bd"/>
</dbReference>
<protein>
    <recommendedName>
        <fullName evidence="3">cytochrome-b5 reductase</fullName>
        <ecNumber evidence="3">1.6.2.2</ecNumber>
    </recommendedName>
</protein>
<feature type="compositionally biased region" description="Basic and acidic residues" evidence="9">
    <location>
        <begin position="364"/>
        <end position="403"/>
    </location>
</feature>
<comment type="caution">
    <text evidence="11">The sequence shown here is derived from an EMBL/GenBank/DDBJ whole genome shotgun (WGS) entry which is preliminary data.</text>
</comment>
<dbReference type="Gene3D" id="3.40.50.80">
    <property type="entry name" value="Nucleotide-binding domain of ferredoxin-NADP reductase (FNR) module"/>
    <property type="match status" value="1"/>
</dbReference>
<evidence type="ECO:0000256" key="2">
    <source>
        <dbReference type="ARBA" id="ARBA00006105"/>
    </source>
</evidence>
<dbReference type="EC" id="1.6.2.2" evidence="3"/>
<dbReference type="InterPro" id="IPR001709">
    <property type="entry name" value="Flavoprot_Pyr_Nucl_cyt_Rdtase"/>
</dbReference>
<evidence type="ECO:0000256" key="7">
    <source>
        <dbReference type="ARBA" id="ARBA00023027"/>
    </source>
</evidence>
<dbReference type="InterPro" id="IPR001433">
    <property type="entry name" value="OxRdtase_FAD/NAD-bd"/>
</dbReference>
<dbReference type="EMBL" id="QKKF02031153">
    <property type="protein sequence ID" value="RZF34559.1"/>
    <property type="molecule type" value="Genomic_DNA"/>
</dbReference>
<dbReference type="InterPro" id="IPR017938">
    <property type="entry name" value="Riboflavin_synthase-like_b-brl"/>
</dbReference>
<keyword evidence="5 8" id="KW-0274">FAD</keyword>
<organism evidence="11 12">
    <name type="scientific">Laodelphax striatellus</name>
    <name type="common">Small brown planthopper</name>
    <name type="synonym">Delphax striatella</name>
    <dbReference type="NCBI Taxonomy" id="195883"/>
    <lineage>
        <taxon>Eukaryota</taxon>
        <taxon>Metazoa</taxon>
        <taxon>Ecdysozoa</taxon>
        <taxon>Arthropoda</taxon>
        <taxon>Hexapoda</taxon>
        <taxon>Insecta</taxon>
        <taxon>Pterygota</taxon>
        <taxon>Neoptera</taxon>
        <taxon>Paraneoptera</taxon>
        <taxon>Hemiptera</taxon>
        <taxon>Auchenorrhyncha</taxon>
        <taxon>Fulgoroidea</taxon>
        <taxon>Delphacidae</taxon>
        <taxon>Criomorphinae</taxon>
        <taxon>Laodelphax</taxon>
    </lineage>
</organism>
<feature type="binding site" evidence="8">
    <location>
        <position position="552"/>
    </location>
    <ligand>
        <name>FAD</name>
        <dbReference type="ChEBI" id="CHEBI:57692"/>
    </ligand>
</feature>
<feature type="domain" description="FAD-binding FR-type" evidence="10">
    <location>
        <begin position="264"/>
        <end position="577"/>
    </location>
</feature>
<keyword evidence="12" id="KW-1185">Reference proteome</keyword>
<dbReference type="PRINTS" id="PR00406">
    <property type="entry name" value="CYTB5RDTASE"/>
</dbReference>
<keyword evidence="6" id="KW-0560">Oxidoreductase</keyword>
<dbReference type="STRING" id="195883.A0A482WLZ9"/>
<dbReference type="Pfam" id="PF00175">
    <property type="entry name" value="NAD_binding_1"/>
    <property type="match status" value="1"/>
</dbReference>
<dbReference type="InParanoid" id="A0A482WLZ9"/>
<evidence type="ECO:0000256" key="5">
    <source>
        <dbReference type="ARBA" id="ARBA00022827"/>
    </source>
</evidence>
<feature type="binding site" evidence="8">
    <location>
        <position position="545"/>
    </location>
    <ligand>
        <name>FAD</name>
        <dbReference type="ChEBI" id="CHEBI:57692"/>
    </ligand>
</feature>
<dbReference type="Gene3D" id="2.40.30.10">
    <property type="entry name" value="Translation factors"/>
    <property type="match status" value="1"/>
</dbReference>
<feature type="binding site" evidence="8">
    <location>
        <position position="543"/>
    </location>
    <ligand>
        <name>FAD</name>
        <dbReference type="ChEBI" id="CHEBI:57692"/>
    </ligand>
</feature>
<feature type="region of interest" description="Disordered" evidence="9">
    <location>
        <begin position="357"/>
        <end position="406"/>
    </location>
</feature>
<dbReference type="Proteomes" id="UP000291343">
    <property type="component" value="Unassembled WGS sequence"/>
</dbReference>
<evidence type="ECO:0000313" key="11">
    <source>
        <dbReference type="EMBL" id="RZF34559.1"/>
    </source>
</evidence>
<dbReference type="SUPFAM" id="SSF63380">
    <property type="entry name" value="Riboflavin synthase domain-like"/>
    <property type="match status" value="1"/>
</dbReference>
<dbReference type="SUPFAM" id="SSF52343">
    <property type="entry name" value="Ferredoxin reductase-like, C-terminal NADP-linked domain"/>
    <property type="match status" value="1"/>
</dbReference>
<dbReference type="InterPro" id="IPR001834">
    <property type="entry name" value="CBR-like"/>
</dbReference>
<reference evidence="11 12" key="1">
    <citation type="journal article" date="2017" name="Gigascience">
        <title>Genome sequence of the small brown planthopper, Laodelphax striatellus.</title>
        <authorList>
            <person name="Zhu J."/>
            <person name="Jiang F."/>
            <person name="Wang X."/>
            <person name="Yang P."/>
            <person name="Bao Y."/>
            <person name="Zhao W."/>
            <person name="Wang W."/>
            <person name="Lu H."/>
            <person name="Wang Q."/>
            <person name="Cui N."/>
            <person name="Li J."/>
            <person name="Chen X."/>
            <person name="Luo L."/>
            <person name="Yu J."/>
            <person name="Kang L."/>
            <person name="Cui F."/>
        </authorList>
    </citation>
    <scope>NUCLEOTIDE SEQUENCE [LARGE SCALE GENOMIC DNA]</scope>
    <source>
        <strain evidence="11">Lst14</strain>
    </source>
</reference>
<evidence type="ECO:0000256" key="9">
    <source>
        <dbReference type="SAM" id="MobiDB-lite"/>
    </source>
</evidence>
<evidence type="ECO:0000256" key="1">
    <source>
        <dbReference type="ARBA" id="ARBA00001974"/>
    </source>
</evidence>
<evidence type="ECO:0000256" key="6">
    <source>
        <dbReference type="ARBA" id="ARBA00023002"/>
    </source>
</evidence>
<proteinExistence type="inferred from homology"/>
<dbReference type="OrthoDB" id="432685at2759"/>
<dbReference type="GO" id="GO:0090524">
    <property type="term" value="F:cytochrome-b5 reductase activity, acting on NADH"/>
    <property type="evidence" value="ECO:0007669"/>
    <property type="project" value="UniProtKB-EC"/>
</dbReference>
<feature type="compositionally biased region" description="Polar residues" evidence="9">
    <location>
        <begin position="487"/>
        <end position="515"/>
    </location>
</feature>
<sequence length="709" mass="81150">MYDEEDQPPTEEDCCNSGCSPCVFDIYEKRKEEKKKKKGEEQLRYDLLSQTSFKPFILLEKRDFSGCYSRLTFQPFVPKTEIEEKHSKNIVLESDLGLGNMMSRVEKTMEFEVISEENSGNMISENDTENIGLDRNKGHENVIGRVGKGFEVISNENKDSENITLEGNKCLENVMLPTIEKKGFEVISNETQDSEKNIFLDDSENIDLDGNKDYQNLASRVGEKGFEVISKENQGSDHNMVFKEDYESIVLDGNKDYQNVASRVGEKGFEVISNENQDSDQNMVLEEDSENIVLDGNKYYQNVASRVGRNGFEVISKETQVLDNMISDTKEDEMILEQQINGYLPYKPGQHLTMKSWRIGNSENQKKTRKEDQQMEELNRESYQDTPRRKDSLEDPKTADTKFGRKLKVTDQSNLLKTSVSEQAIMGTDVTYQDIQEDSLADPKSAGTKFGQDSKMRDQNLPKNPTSEQTIMGTVVTYQDIQEDPKSASTKFGQDSNMRDQNLPENPTSKQTIMGTTKPNFITRDYTPITLAKISSNCCFEIIVKYYEDGEMSKYLKSLKNGDKVLFRGPYGEFDYLKNHKHVLGICMGTGLAPIFAVFRQILDDESDETFLKLLYGCKDPDGILMRTELREMAKFWNFRAEIFLTSGALESGAKFGENFQVGRITRNCVFENLKPNQLVLVCGSETFNSEVVHWLAEFDRWEVEYFVF</sequence>
<comment type="cofactor">
    <cofactor evidence="1 8">
        <name>FAD</name>
        <dbReference type="ChEBI" id="CHEBI:57692"/>
    </cofactor>
</comment>
<dbReference type="Pfam" id="PF09791">
    <property type="entry name" value="Oxidored-like"/>
    <property type="match status" value="1"/>
</dbReference>
<dbReference type="PRINTS" id="PR00371">
    <property type="entry name" value="FPNCR"/>
</dbReference>
<dbReference type="CDD" id="cd06183">
    <property type="entry name" value="cyt_b5_reduct_like"/>
    <property type="match status" value="1"/>
</dbReference>
<comment type="similarity">
    <text evidence="2">Belongs to the flavoprotein pyridine nucleotide cytochrome reductase family.</text>
</comment>
<keyword evidence="7" id="KW-0520">NAD</keyword>
<dbReference type="PROSITE" id="PS51384">
    <property type="entry name" value="FAD_FR"/>
    <property type="match status" value="1"/>
</dbReference>
<feature type="region of interest" description="Disordered" evidence="9">
    <location>
        <begin position="486"/>
        <end position="515"/>
    </location>
</feature>
<dbReference type="PANTHER" id="PTHR19370:SF184">
    <property type="entry name" value="NADH-CYTOCHROME B5 REDUCTASE-LIKE"/>
    <property type="match status" value="1"/>
</dbReference>
<keyword evidence="4 8" id="KW-0285">Flavoprotein</keyword>
<dbReference type="InterPro" id="IPR008333">
    <property type="entry name" value="Cbr1-like_FAD-bd_dom"/>
</dbReference>
<evidence type="ECO:0000256" key="8">
    <source>
        <dbReference type="PIRSR" id="PIRSR601834-1"/>
    </source>
</evidence>
<dbReference type="SMR" id="A0A482WLZ9"/>
<evidence type="ECO:0000256" key="4">
    <source>
        <dbReference type="ARBA" id="ARBA00022630"/>
    </source>
</evidence>
<feature type="region of interest" description="Disordered" evidence="9">
    <location>
        <begin position="438"/>
        <end position="467"/>
    </location>
</feature>
<evidence type="ECO:0000313" key="12">
    <source>
        <dbReference type="Proteomes" id="UP000291343"/>
    </source>
</evidence>
<gene>
    <name evidence="11" type="ORF">LSTR_LSTR017567</name>
</gene>
<evidence type="ECO:0000256" key="3">
    <source>
        <dbReference type="ARBA" id="ARBA00012011"/>
    </source>
</evidence>
<dbReference type="PANTHER" id="PTHR19370">
    <property type="entry name" value="NADH-CYTOCHROME B5 REDUCTASE"/>
    <property type="match status" value="1"/>
</dbReference>
<dbReference type="Pfam" id="PF00970">
    <property type="entry name" value="FAD_binding_6"/>
    <property type="match status" value="1"/>
</dbReference>
<feature type="binding site" evidence="8">
    <location>
        <position position="526"/>
    </location>
    <ligand>
        <name>FAD</name>
        <dbReference type="ChEBI" id="CHEBI:57692"/>
    </ligand>
</feature>
<dbReference type="InterPro" id="IPR017927">
    <property type="entry name" value="FAD-bd_FR_type"/>
</dbReference>